<dbReference type="CDD" id="cd08368">
    <property type="entry name" value="LIM"/>
    <property type="match status" value="1"/>
</dbReference>
<protein>
    <recommendedName>
        <fullName evidence="5">LIM zinc-binding domain-containing protein</fullName>
    </recommendedName>
</protein>
<name>A0A3E2H9D6_SCYLI</name>
<keyword evidence="3" id="KW-0440">LIM domain</keyword>
<feature type="compositionally biased region" description="Low complexity" evidence="4">
    <location>
        <begin position="499"/>
        <end position="513"/>
    </location>
</feature>
<dbReference type="AlphaFoldDB" id="A0A3E2H9D6"/>
<dbReference type="OMA" id="CGDPFTP"/>
<feature type="domain" description="LIM zinc-binding" evidence="5">
    <location>
        <begin position="651"/>
        <end position="719"/>
    </location>
</feature>
<feature type="compositionally biased region" description="Pro residues" evidence="4">
    <location>
        <begin position="604"/>
        <end position="614"/>
    </location>
</feature>
<evidence type="ECO:0000313" key="7">
    <source>
        <dbReference type="Proteomes" id="UP000258309"/>
    </source>
</evidence>
<keyword evidence="7" id="KW-1185">Reference proteome</keyword>
<keyword evidence="2 3" id="KW-0862">Zinc</keyword>
<reference evidence="6 7" key="1">
    <citation type="submission" date="2018-05" db="EMBL/GenBank/DDBJ databases">
        <title>Draft genome sequence of Scytalidium lignicola DSM 105466, a ubiquitous saprotrophic fungus.</title>
        <authorList>
            <person name="Buettner E."/>
            <person name="Gebauer A.M."/>
            <person name="Hofrichter M."/>
            <person name="Liers C."/>
            <person name="Kellner H."/>
        </authorList>
    </citation>
    <scope>NUCLEOTIDE SEQUENCE [LARGE SCALE GENOMIC DNA]</scope>
    <source>
        <strain evidence="6 7">DSM 105466</strain>
    </source>
</reference>
<dbReference type="Proteomes" id="UP000258309">
    <property type="component" value="Unassembled WGS sequence"/>
</dbReference>
<dbReference type="Gene3D" id="2.10.110.10">
    <property type="entry name" value="Cysteine Rich Protein"/>
    <property type="match status" value="3"/>
</dbReference>
<dbReference type="SUPFAM" id="SSF57716">
    <property type="entry name" value="Glucocorticoid receptor-like (DNA-binding domain)"/>
    <property type="match status" value="2"/>
</dbReference>
<dbReference type="EMBL" id="NCSJ02000111">
    <property type="protein sequence ID" value="RFU30004.1"/>
    <property type="molecule type" value="Genomic_DNA"/>
</dbReference>
<feature type="region of interest" description="Disordered" evidence="4">
    <location>
        <begin position="334"/>
        <end position="524"/>
    </location>
</feature>
<feature type="compositionally biased region" description="Basic residues" evidence="4">
    <location>
        <begin position="1"/>
        <end position="13"/>
    </location>
</feature>
<feature type="region of interest" description="Disordered" evidence="4">
    <location>
        <begin position="576"/>
        <end position="644"/>
    </location>
</feature>
<evidence type="ECO:0000259" key="5">
    <source>
        <dbReference type="PROSITE" id="PS50023"/>
    </source>
</evidence>
<dbReference type="PROSITE" id="PS00478">
    <property type="entry name" value="LIM_DOMAIN_1"/>
    <property type="match status" value="1"/>
</dbReference>
<feature type="compositionally biased region" description="Low complexity" evidence="4">
    <location>
        <begin position="236"/>
        <end position="254"/>
    </location>
</feature>
<gene>
    <name evidence="6" type="ORF">B7463_g6339</name>
</gene>
<feature type="compositionally biased region" description="Basic and acidic residues" evidence="4">
    <location>
        <begin position="469"/>
        <end position="496"/>
    </location>
</feature>
<evidence type="ECO:0000256" key="3">
    <source>
        <dbReference type="PROSITE-ProRule" id="PRU00125"/>
    </source>
</evidence>
<sequence>MLKRAKSKDRSHKVTSPGPSYMSNEQFAEYLAGLRNNRVTRPSGARPPPVSYRRQSWKDIPTARQDSEPASVDPSVDESLPRPSSGMSHRRARSALSNYSSVSSRVGRPLVQQPLSSPDEPKRLLKPSEVVPSATYIERGQRWMEKEEAISLRDAMEDLDLKKETDDEMRIHAAAQEEASELVWQHQNPESIIPDAPYRYKEHLRKNSYAHARTQSVGRHGGIGLTTGLARDITPRSVSGGSSSSGGMNSQRSRVSSEYSTTRLLPNDPNDHIVESTDTVTDQLSSPDKRKSYGSMSSISQQTSGSLRRRSGRRNISGEISSVFTGEQIWEEPQQFDVENKKPGLVSEDAPAPLRLKPRNPLNRVQFAHDTSSVSKPTLMEPSKRHSISEIHLNPPSQSRNPAYISNPPPKSPEQEIPETPLRDGVEIRSEEIRQATSMRLKDRSPKLPTPTVVSNKPGRPIVSFDSNWKPKEADVKPEARRRSPFDRRPIREETKVLSSRSSTETVSSPVPTIRTPDPSPTQVTKVLSKSVPTINLLQSKNTTPSKSIPIINLPGSTTKPASVSVPAINLHDLTSTPTINLPDTPSILVSAPGTPSISINAPSPSPSPSPSKRPLPDPRKASSRPLPRHSASGSLSKPHWSPVVGSRATATCHQCQLPIEGRVVSLRGVAERFHPECFVCYTCGTALEALEISPEPPSKRAERLDRIQRRHQGEQVEEIEGQTIEDDGDERLRFYCHLDWHENFAPRCKHCTTPIIGEHVVALGEHWHYGHFFCAECGDPFEQGMTHIEKDGYAWCLGCQTKRTERRAPKCKKCRQPVIGQYVQALGGEWHDACFRCFSCNGGFDDCQIFPKTVNGETIVLCTGCMERELKA</sequence>
<feature type="compositionally biased region" description="Basic and acidic residues" evidence="4">
    <location>
        <begin position="421"/>
        <end position="446"/>
    </location>
</feature>
<proteinExistence type="predicted"/>
<feature type="compositionally biased region" description="Polar residues" evidence="4">
    <location>
        <begin position="276"/>
        <end position="286"/>
    </location>
</feature>
<feature type="non-terminal residue" evidence="6">
    <location>
        <position position="873"/>
    </location>
</feature>
<feature type="domain" description="LIM zinc-binding" evidence="5">
    <location>
        <begin position="747"/>
        <end position="807"/>
    </location>
</feature>
<evidence type="ECO:0000256" key="2">
    <source>
        <dbReference type="ARBA" id="ARBA00022833"/>
    </source>
</evidence>
<dbReference type="PROSITE" id="PS50023">
    <property type="entry name" value="LIM_DOMAIN_2"/>
    <property type="match status" value="3"/>
</dbReference>
<dbReference type="STRING" id="5539.A0A3E2H9D6"/>
<dbReference type="SMART" id="SM00132">
    <property type="entry name" value="LIM"/>
    <property type="match status" value="3"/>
</dbReference>
<feature type="region of interest" description="Disordered" evidence="4">
    <location>
        <begin position="218"/>
        <end position="314"/>
    </location>
</feature>
<dbReference type="PANTHER" id="PTHR24216">
    <property type="entry name" value="PAXILLIN-RELATED"/>
    <property type="match status" value="1"/>
</dbReference>
<comment type="caution">
    <text evidence="6">The sequence shown here is derived from an EMBL/GenBank/DDBJ whole genome shotgun (WGS) entry which is preliminary data.</text>
</comment>
<evidence type="ECO:0000256" key="4">
    <source>
        <dbReference type="SAM" id="MobiDB-lite"/>
    </source>
</evidence>
<feature type="domain" description="LIM zinc-binding" evidence="5">
    <location>
        <begin position="810"/>
        <end position="873"/>
    </location>
</feature>
<dbReference type="OrthoDB" id="15567at2759"/>
<dbReference type="FunFam" id="2.10.110.10:FF:000131">
    <property type="entry name" value="LIM domain-containing protein"/>
    <property type="match status" value="1"/>
</dbReference>
<dbReference type="PANTHER" id="PTHR24216:SF8">
    <property type="entry name" value="PAXILLIN, ISOFORM F"/>
    <property type="match status" value="1"/>
</dbReference>
<feature type="non-terminal residue" evidence="6">
    <location>
        <position position="1"/>
    </location>
</feature>
<evidence type="ECO:0000256" key="1">
    <source>
        <dbReference type="ARBA" id="ARBA00022723"/>
    </source>
</evidence>
<feature type="compositionally biased region" description="Low complexity" evidence="4">
    <location>
        <begin position="293"/>
        <end position="306"/>
    </location>
</feature>
<feature type="compositionally biased region" description="Polar residues" evidence="4">
    <location>
        <begin position="17"/>
        <end position="26"/>
    </location>
</feature>
<dbReference type="GO" id="GO:0030695">
    <property type="term" value="F:GTPase regulator activity"/>
    <property type="evidence" value="ECO:0007669"/>
    <property type="project" value="UniProtKB-ARBA"/>
</dbReference>
<dbReference type="FunFam" id="2.10.110.10:FF:000077">
    <property type="entry name" value="LIM domain protein"/>
    <property type="match status" value="1"/>
</dbReference>
<evidence type="ECO:0000313" key="6">
    <source>
        <dbReference type="EMBL" id="RFU30004.1"/>
    </source>
</evidence>
<dbReference type="InterPro" id="IPR001781">
    <property type="entry name" value="Znf_LIM"/>
</dbReference>
<dbReference type="GO" id="GO:0046872">
    <property type="term" value="F:metal ion binding"/>
    <property type="evidence" value="ECO:0007669"/>
    <property type="project" value="UniProtKB-KW"/>
</dbReference>
<organism evidence="6 7">
    <name type="scientific">Scytalidium lignicola</name>
    <name type="common">Hyphomycete</name>
    <dbReference type="NCBI Taxonomy" id="5539"/>
    <lineage>
        <taxon>Eukaryota</taxon>
        <taxon>Fungi</taxon>
        <taxon>Dikarya</taxon>
        <taxon>Ascomycota</taxon>
        <taxon>Pezizomycotina</taxon>
        <taxon>Leotiomycetes</taxon>
        <taxon>Leotiomycetes incertae sedis</taxon>
        <taxon>Scytalidium</taxon>
    </lineage>
</organism>
<accession>A0A3E2H9D6</accession>
<feature type="compositionally biased region" description="Polar residues" evidence="4">
    <location>
        <begin position="95"/>
        <end position="104"/>
    </location>
</feature>
<keyword evidence="1 3" id="KW-0479">Metal-binding</keyword>
<dbReference type="Pfam" id="PF00412">
    <property type="entry name" value="LIM"/>
    <property type="match status" value="3"/>
</dbReference>
<feature type="region of interest" description="Disordered" evidence="4">
    <location>
        <begin position="1"/>
        <end position="127"/>
    </location>
</feature>